<dbReference type="InterPro" id="IPR040186">
    <property type="entry name" value="Citramalyl-CoA_lyase"/>
</dbReference>
<dbReference type="GO" id="GO:0106064">
    <property type="term" value="P:regulation of cobalamin metabolic process"/>
    <property type="evidence" value="ECO:0007669"/>
    <property type="project" value="UniProtKB-ARBA"/>
</dbReference>
<evidence type="ECO:0000256" key="3">
    <source>
        <dbReference type="ARBA" id="ARBA00011233"/>
    </source>
</evidence>
<dbReference type="EC" id="4.1.3.25" evidence="19"/>
<evidence type="ECO:0000256" key="19">
    <source>
        <dbReference type="ARBA" id="ARBA00066840"/>
    </source>
</evidence>
<keyword evidence="10" id="KW-0007">Acetylation</keyword>
<reference evidence="27 29" key="1">
    <citation type="journal article" date="2013" name="Genome Biol.">
        <title>Draft genome of the mountain pine beetle, Dendroctonus ponderosae Hopkins, a major forest pest.</title>
        <authorList>
            <person name="Keeling C.I."/>
            <person name="Yuen M.M."/>
            <person name="Liao N.Y."/>
            <person name="Docking T.R."/>
            <person name="Chan S.K."/>
            <person name="Taylor G.A."/>
            <person name="Palmquist D.L."/>
            <person name="Jackman S.D."/>
            <person name="Nguyen A."/>
            <person name="Li M."/>
            <person name="Henderson H."/>
            <person name="Janes J.K."/>
            <person name="Zhao Y."/>
            <person name="Pandoh P."/>
            <person name="Moore R."/>
            <person name="Sperling F.A."/>
            <person name="Huber D.P."/>
            <person name="Birol I."/>
            <person name="Jones S.J."/>
            <person name="Bohlmann J."/>
        </authorList>
    </citation>
    <scope>NUCLEOTIDE SEQUENCE</scope>
</reference>
<dbReference type="Proteomes" id="UP000019118">
    <property type="component" value="Unassembled WGS sequence"/>
</dbReference>
<feature type="binding site" evidence="25">
    <location>
        <position position="154"/>
    </location>
    <ligand>
        <name>Mg(2+)</name>
        <dbReference type="ChEBI" id="CHEBI:18420"/>
    </ligand>
</feature>
<sequence>MNSIIRQRLFQQIVSLAKISGRNYYIPRRALLYVPGDDPKKISKSFTLDADCIALDCEDGVAINRKENARETIRSFLDKGKPTLSRDYDLGVRINSLETPYWQEDLKACLTAKFLPDTILVPKIETDETVRLFSDELGKYIGTNQILNLIIYIESAKAFINLVDICKTTESLSKTGNFRPVCLVFGSDDFCANIGITRTEDANEVLYARQKLVLVAKAFHLQAIDMVYIKYKDLEGLKMQCQQGMRMGYTGKQVIHPGQVSVVQDAFLPSPSQIEWALGLLKSFEEHQKQGKGAFTYKGNMIDMPTMKQAENTAKLARLKTS</sequence>
<evidence type="ECO:0000313" key="27">
    <source>
        <dbReference type="EMBL" id="ENN76906.1"/>
    </source>
</evidence>
<dbReference type="GO" id="GO:0016787">
    <property type="term" value="F:hydrolase activity"/>
    <property type="evidence" value="ECO:0007669"/>
    <property type="project" value="UniProtKB-KW"/>
</dbReference>
<dbReference type="GO" id="GO:0046872">
    <property type="term" value="F:metal ion binding"/>
    <property type="evidence" value="ECO:0007669"/>
    <property type="project" value="UniProtKB-KW"/>
</dbReference>
<dbReference type="GO" id="GO:0047777">
    <property type="term" value="F:(S)-citramalyl-CoA lyase activity"/>
    <property type="evidence" value="ECO:0007669"/>
    <property type="project" value="UniProtKB-EC"/>
</dbReference>
<evidence type="ECO:0000256" key="15">
    <source>
        <dbReference type="ARBA" id="ARBA00051672"/>
    </source>
</evidence>
<name>N6U8C9_DENPD</name>
<evidence type="ECO:0000313" key="29">
    <source>
        <dbReference type="Proteomes" id="UP000019118"/>
    </source>
</evidence>
<dbReference type="EC" id="2.3.3.9" evidence="4"/>
<comment type="subunit">
    <text evidence="3">Homotrimer.</text>
</comment>
<reference evidence="28" key="2">
    <citation type="submission" date="2024-08" db="UniProtKB">
        <authorList>
            <consortium name="EnsemblMetazoa"/>
        </authorList>
    </citation>
    <scope>IDENTIFICATION</scope>
</reference>
<evidence type="ECO:0000256" key="2">
    <source>
        <dbReference type="ARBA" id="ARBA00004173"/>
    </source>
</evidence>
<comment type="catalytic activity">
    <reaction evidence="15">
        <text>(3S)-citramalyl-CoA = pyruvate + acetyl-CoA</text>
        <dbReference type="Rhea" id="RHEA:22612"/>
        <dbReference type="ChEBI" id="CHEBI:15361"/>
        <dbReference type="ChEBI" id="CHEBI:57288"/>
        <dbReference type="ChEBI" id="CHEBI:58668"/>
        <dbReference type="EC" id="4.1.3.25"/>
    </reaction>
</comment>
<evidence type="ECO:0000256" key="24">
    <source>
        <dbReference type="PIRSR" id="PIRSR015582-1"/>
    </source>
</evidence>
<feature type="binding site" evidence="25">
    <location>
        <position position="189"/>
    </location>
    <ligand>
        <name>Mg(2+)</name>
        <dbReference type="ChEBI" id="CHEBI:18420"/>
    </ligand>
</feature>
<dbReference type="PANTHER" id="PTHR11105:SF0">
    <property type="entry name" value="CITRAMALYL-COA LYASE, MITOCHONDRIAL"/>
    <property type="match status" value="1"/>
</dbReference>
<protein>
    <recommendedName>
        <fullName evidence="20">Citramalyl-CoA lyase, mitochondrial</fullName>
        <ecNumber evidence="4">2.3.3.9</ecNumber>
        <ecNumber evidence="18">3.1.2.30</ecNumber>
        <ecNumber evidence="19">4.1.3.25</ecNumber>
    </recommendedName>
    <alternativeName>
        <fullName evidence="22">(3S)-malyl-CoA thioesterase</fullName>
    </alternativeName>
    <alternativeName>
        <fullName evidence="23">Beta-methylmalate synthase</fullName>
    </alternativeName>
    <alternativeName>
        <fullName evidence="21">Malate synthase</fullName>
    </alternativeName>
</protein>
<evidence type="ECO:0000256" key="4">
    <source>
        <dbReference type="ARBA" id="ARBA00012636"/>
    </source>
</evidence>
<keyword evidence="6 25" id="KW-0479">Metal-binding</keyword>
<dbReference type="EC" id="3.1.2.30" evidence="18"/>
<dbReference type="InterPro" id="IPR015813">
    <property type="entry name" value="Pyrv/PenolPyrv_kinase-like_dom"/>
</dbReference>
<feature type="non-terminal residue" evidence="27">
    <location>
        <position position="1"/>
    </location>
</feature>
<keyword evidence="9" id="KW-0809">Transit peptide</keyword>
<accession>N6U8C9</accession>
<evidence type="ECO:0000259" key="26">
    <source>
        <dbReference type="Pfam" id="PF03328"/>
    </source>
</evidence>
<evidence type="ECO:0000256" key="16">
    <source>
        <dbReference type="ARBA" id="ARBA00055540"/>
    </source>
</evidence>
<keyword evidence="12" id="KW-0456">Lyase</keyword>
<evidence type="ECO:0000256" key="6">
    <source>
        <dbReference type="ARBA" id="ARBA00022723"/>
    </source>
</evidence>
<dbReference type="EnsemblMetazoa" id="XM_019904702.1">
    <property type="protein sequence ID" value="XP_019760261.1"/>
    <property type="gene ID" value="LOC109537808"/>
</dbReference>
<evidence type="ECO:0000313" key="28">
    <source>
        <dbReference type="EnsemblMetazoa" id="XP_019760261.1"/>
    </source>
</evidence>
<dbReference type="PIRSF" id="PIRSF015582">
    <property type="entry name" value="Cit_lyase_B"/>
    <property type="match status" value="1"/>
</dbReference>
<comment type="cofactor">
    <cofactor evidence="1">
        <name>Mg(2+)</name>
        <dbReference type="ChEBI" id="CHEBI:18420"/>
    </cofactor>
</comment>
<evidence type="ECO:0000256" key="5">
    <source>
        <dbReference type="ARBA" id="ARBA00022679"/>
    </source>
</evidence>
<keyword evidence="7" id="KW-0378">Hydrolase</keyword>
<evidence type="ECO:0000256" key="18">
    <source>
        <dbReference type="ARBA" id="ARBA00066460"/>
    </source>
</evidence>
<evidence type="ECO:0000256" key="12">
    <source>
        <dbReference type="ARBA" id="ARBA00023239"/>
    </source>
</evidence>
<gene>
    <name evidence="28" type="primary">109537808</name>
    <name evidence="27" type="ORF">YQE_06554</name>
</gene>
<comment type="catalytic activity">
    <reaction evidence="14">
        <text>propanoyl-CoA + glyoxylate + H2O = 3-methylmalate + CoA + H(+)</text>
        <dbReference type="Rhea" id="RHEA:47628"/>
        <dbReference type="ChEBI" id="CHEBI:15377"/>
        <dbReference type="ChEBI" id="CHEBI:15378"/>
        <dbReference type="ChEBI" id="CHEBI:36655"/>
        <dbReference type="ChEBI" id="CHEBI:57287"/>
        <dbReference type="ChEBI" id="CHEBI:57392"/>
        <dbReference type="ChEBI" id="CHEBI:87810"/>
    </reaction>
</comment>
<dbReference type="OMA" id="AWLFCPA"/>
<keyword evidence="29" id="KW-1185">Reference proteome</keyword>
<dbReference type="PANTHER" id="PTHR11105">
    <property type="entry name" value="CITRATE LYASE SUBUNIT BETA-RELATED"/>
    <property type="match status" value="1"/>
</dbReference>
<comment type="function">
    <text evidence="16">Mitochondrial citramalyl-CoA lyase indirectly involved in the vitamin B12 metabolism. Converts citramalyl-CoA into acetyl-CoA and pyruvate in the C5-dicarboxylate catabolism pathway. The C5-dicarboxylate catabolism pathway is required to detoxify itaconate, a vitamin B12-poisoning metabolite. Also acts as a malate synthase in vitro, converting glyoxylate and acetyl-CoA to malate. Also displays malyl-CoA thioesterase activity. Also acts as a beta-methylmalate synthase in vitro, by mediating conversion of glyoxylate and propionyl-CoA to beta-methylmalate. Also has very weak citramalate synthase activity in vitro.</text>
</comment>
<dbReference type="Gene3D" id="3.20.20.60">
    <property type="entry name" value="Phosphoenolpyruvate-binding domains"/>
    <property type="match status" value="1"/>
</dbReference>
<evidence type="ECO:0000256" key="9">
    <source>
        <dbReference type="ARBA" id="ARBA00022946"/>
    </source>
</evidence>
<evidence type="ECO:0000256" key="23">
    <source>
        <dbReference type="ARBA" id="ARBA00083020"/>
    </source>
</evidence>
<comment type="subcellular location">
    <subcellularLocation>
        <location evidence="2">Mitochondrion</location>
    </subcellularLocation>
</comment>
<evidence type="ECO:0000256" key="11">
    <source>
        <dbReference type="ARBA" id="ARBA00023128"/>
    </source>
</evidence>
<evidence type="ECO:0000256" key="1">
    <source>
        <dbReference type="ARBA" id="ARBA00001946"/>
    </source>
</evidence>
<organism evidence="27">
    <name type="scientific">Dendroctonus ponderosae</name>
    <name type="common">Mountain pine beetle</name>
    <dbReference type="NCBI Taxonomy" id="77166"/>
    <lineage>
        <taxon>Eukaryota</taxon>
        <taxon>Metazoa</taxon>
        <taxon>Ecdysozoa</taxon>
        <taxon>Arthropoda</taxon>
        <taxon>Hexapoda</taxon>
        <taxon>Insecta</taxon>
        <taxon>Pterygota</taxon>
        <taxon>Neoptera</taxon>
        <taxon>Endopterygota</taxon>
        <taxon>Coleoptera</taxon>
        <taxon>Polyphaga</taxon>
        <taxon>Cucujiformia</taxon>
        <taxon>Curculionidae</taxon>
        <taxon>Scolytinae</taxon>
        <taxon>Dendroctonus</taxon>
    </lineage>
</organism>
<evidence type="ECO:0000256" key="22">
    <source>
        <dbReference type="ARBA" id="ARBA00076788"/>
    </source>
</evidence>
<evidence type="ECO:0000256" key="20">
    <source>
        <dbReference type="ARBA" id="ARBA00072098"/>
    </source>
</evidence>
<dbReference type="InterPro" id="IPR011206">
    <property type="entry name" value="Citrate_lyase_beta/mcl1/mcl2"/>
</dbReference>
<dbReference type="InterPro" id="IPR005000">
    <property type="entry name" value="Aldolase/citrate-lyase_domain"/>
</dbReference>
<comment type="similarity">
    <text evidence="17">Belongs to the HpcH/HpaI aldolase family. Citrate lyase beta subunit-like subfamily.</text>
</comment>
<comment type="catalytic activity">
    <reaction evidence="13">
        <text>glyoxylate + acetyl-CoA + H2O = (S)-malate + CoA + H(+)</text>
        <dbReference type="Rhea" id="RHEA:18181"/>
        <dbReference type="ChEBI" id="CHEBI:15377"/>
        <dbReference type="ChEBI" id="CHEBI:15378"/>
        <dbReference type="ChEBI" id="CHEBI:15589"/>
        <dbReference type="ChEBI" id="CHEBI:36655"/>
        <dbReference type="ChEBI" id="CHEBI:57287"/>
        <dbReference type="ChEBI" id="CHEBI:57288"/>
        <dbReference type="EC" id="2.3.3.9"/>
    </reaction>
</comment>
<dbReference type="OrthoDB" id="1773at2759"/>
<evidence type="ECO:0000256" key="8">
    <source>
        <dbReference type="ARBA" id="ARBA00022842"/>
    </source>
</evidence>
<dbReference type="GO" id="GO:0004474">
    <property type="term" value="F:malate synthase activity"/>
    <property type="evidence" value="ECO:0007669"/>
    <property type="project" value="UniProtKB-EC"/>
</dbReference>
<dbReference type="Pfam" id="PF03328">
    <property type="entry name" value="HpcH_HpaI"/>
    <property type="match status" value="1"/>
</dbReference>
<proteinExistence type="inferred from homology"/>
<dbReference type="SUPFAM" id="SSF51621">
    <property type="entry name" value="Phosphoenolpyruvate/pyruvate domain"/>
    <property type="match status" value="1"/>
</dbReference>
<feature type="domain" description="HpcH/HpaI aldolase/citrate lyase" evidence="26">
    <location>
        <begin position="29"/>
        <end position="257"/>
    </location>
</feature>
<feature type="binding site" evidence="24">
    <location>
        <position position="154"/>
    </location>
    <ligand>
        <name>substrate</name>
    </ligand>
</feature>
<dbReference type="FunFam" id="3.20.20.60:FF:000014">
    <property type="entry name" value="Citrate lyase subunit beta-like protein"/>
    <property type="match status" value="1"/>
</dbReference>
<dbReference type="EMBL" id="KB740966">
    <property type="protein sequence ID" value="ENN76906.1"/>
    <property type="molecule type" value="Genomic_DNA"/>
</dbReference>
<dbReference type="KEGG" id="dpa:109537808"/>
<evidence type="ECO:0000256" key="7">
    <source>
        <dbReference type="ARBA" id="ARBA00022801"/>
    </source>
</evidence>
<evidence type="ECO:0000256" key="14">
    <source>
        <dbReference type="ARBA" id="ARBA00051623"/>
    </source>
</evidence>
<keyword evidence="5" id="KW-0808">Transferase</keyword>
<dbReference type="AlphaFoldDB" id="N6U8C9"/>
<evidence type="ECO:0000256" key="17">
    <source>
        <dbReference type="ARBA" id="ARBA00061542"/>
    </source>
</evidence>
<dbReference type="GO" id="GO:0005739">
    <property type="term" value="C:mitochondrion"/>
    <property type="evidence" value="ECO:0007669"/>
    <property type="project" value="UniProtKB-SubCell"/>
</dbReference>
<feature type="binding site" evidence="24">
    <location>
        <position position="93"/>
    </location>
    <ligand>
        <name>substrate</name>
    </ligand>
</feature>
<keyword evidence="11" id="KW-0496">Mitochondrion</keyword>
<dbReference type="InterPro" id="IPR040442">
    <property type="entry name" value="Pyrv_kinase-like_dom_sf"/>
</dbReference>
<evidence type="ECO:0000256" key="13">
    <source>
        <dbReference type="ARBA" id="ARBA00047918"/>
    </source>
</evidence>
<evidence type="ECO:0000256" key="10">
    <source>
        <dbReference type="ARBA" id="ARBA00022990"/>
    </source>
</evidence>
<evidence type="ECO:0000256" key="21">
    <source>
        <dbReference type="ARBA" id="ARBA00076231"/>
    </source>
</evidence>
<keyword evidence="8 25" id="KW-0460">Magnesium</keyword>
<evidence type="ECO:0000256" key="25">
    <source>
        <dbReference type="PIRSR" id="PIRSR015582-2"/>
    </source>
</evidence>